<feature type="compositionally biased region" description="Low complexity" evidence="8">
    <location>
        <begin position="1482"/>
        <end position="1491"/>
    </location>
</feature>
<sequence length="2329" mass="232298">MRRLWACCFRPTTKERNGARGDDEQQQNHKAPVQYVAGQAPPAGKFLEAMLSGINDPVALFTPHGTLLASNPASAALFDRMRPTVALLGLAGMGPQANPPSLQLLFATDPDALEDALLEVEAGRTWRAARGPSFPYHSGSPAACLNGDPHALPSLQHSAVSAPARRASEDTGGCPPQPFRAAPGLGPHAAAPAFMASERRSELLLDALTGSASGREASVRRGEMGATGSCVSLVAPTLAMSTENTSSHHSGKQQRGSAGAEAEPGPGAGPRPDSQQPTASHLSFASAAAATGHRLNPHPTGLGSAPPPALGASQALGTPSPAPRHVSGSGRPPEGGNFYRASEGPVSKDYLSLNKPTARHPVLTDIRGFLRKAEQMYPAHAAAAAAATASNPNVGPRAPRQRRTSAACAQGSLAAAVASAAAETARGARAPVRAGGRYSLDESSSHRPTGPRSASPLSRQSGFGPAPAELTAPPSRGQAPPAVARGVSPSPHVPPLAPRDVGAQRQRAFPVPPLPNVDMSDGQAQQAASHRQRPVVNVRAEALAEQRGCQSDGESSSALQQRQHEQHGPSRTPAPDGPLSEGHAGQPERSTRGSSAAKKDWMAAVDAGGAPLHPLASGPGQPQDGEGAGGGERQGQQSPGFWSDISASGDMEAKRETDAEAGVEAANNTPVAAPPRRRPASCPRQEANASVDSRLANGNAGPAGSGASGGSSAADAAATQARRLLFAPESISVCAAAAAMESAGGGPTPGGSTSGVLLPLTGPPRDTVGTASWARASDSEDCGGLPTVGEAVGLLSHSPQQGNEELALPPPRAGIVPAQTGAPPQHRVSVAAAAAPAKPFGRTSLLSVALAAGGGGQAGGSGSAGPNSDAMTFESGGGFADPSLCWYGAAAAALNSSASHSTVGVATPNGPTPRATASAMTPAAPISVTAAPAQPATPSSLGLAHVASDTSPIQQLLASTVNSSHASSNRLPQSALLAELLQTDAAATSTAAAPTRGAGGGDQVSTREMLHPGSLPPSAPMSVPLPSATPRNKPRPQTSICLQGLPQLAALVIPSHPSSQSAALPMPLPSPSAHPYAPPATPAGSYMPPSATAAAAAAAAGANPSIAALGTSWSPYHTDGVLGGGGAGGGAVRSHQEQLWAALSTSTWGTLRGGRSRATRGSAAGMVPGPNPNAAPQQAATVGGVGRSATSMMGQAPGPQALSYAMQSQQLPQLPLQPQVSSRRPGSAEALTACFCTTHESLCSNSGAVSGHCADALESGPLTHLRAAAGSTSRCNSGQSRSVHFPVNRHHSVTPCTADFGHELMTSMPISEEVSGSAPRPGSRASMGVLFGGHGAGAPGPRLHSPGPAGAAGPGAAGSALHTGVGASAGAGPSGGGGNAAAGQGGGGGGSFLNALGFGRRRNALQGSSRVSFPLSDGQAGTSQELPQPDPSGGGGVHSNVCSGARSGLRSWRGHSGGAHAPVREGPSAAGSQGGSVAESDASAATHNTHAASGAANNAFVLSTAPEISHPGAPSPGMPGHVPHNKPARSLSLEPRGAAAAHAIARRHAPLNGAGPSELAFLSAAHEGAMGDVSADAVSSGHATSLAGAGGPGAGGAAVSAAALSTAFFSSGGRSLGLSANASASNSPAHFNSTGQIHFPPPPPPPQPPVGPAVPRIVQLTMRSLARAPNRRASGTIVTEAQAALAGSPGGPGGYGAYGLANSASVASPYGDDSPRVPYMSYSSAQVGAPPGMPGTNSGSCAGLRSEADISSALFSASGDASRHGPAPRHGDPSSHGGRSGHFGDASRHGCQSARYEADSSHHGGRSGPHGDASHHGGGSARHYQQDPSKQGDASVHGRRASLLLAEGDVSIHNGNRGSQAAFGSTLFASTALAGVAGAGGSMYNTSAGTYGGTGSNITIAATVPAAANPDRSVRRGQQSPGAPWVLLDSGEVHGGDSAPYNGSPYMHVMMGSHGGVPERPESSQHLASRMASPASCMGPMVEYGGPISPVQSERIAHVPATDTPEAEGGSWFEVVVSGVPHPTHPGETLVLVVQHDVSARVWAELQLAKVVEAEHALLESIFPQHVLEHIALMASASDTGAGAEAAAAAAAAAAEAAAQRGVALAAPPPAAPQHPGAQPAITGGSFLHLATSHSSVSVLFCDIQGFTAMCGVVKPATVMAFLNDLYTRLDAMLDAFGVYKVETIGDCYMVAGGLMRVDEETGAVTVRSDDVDPQHAYRTVQFAKALLRVAATVCLPTTGEPVRLRVGIHSGPAMSGVVGTRMPRFCLFGDTINTASRMESTGSPGAIHVSRETYDLVPGEDWQPTGGVEAKGKGRLQTYLLKPPLDAL</sequence>
<dbReference type="GO" id="GO:0004016">
    <property type="term" value="F:adenylate cyclase activity"/>
    <property type="evidence" value="ECO:0007669"/>
    <property type="project" value="TreeGrafter"/>
</dbReference>
<reference evidence="10" key="1">
    <citation type="journal article" date="2020" name="bioRxiv">
        <title>Comparative genomics of Chlamydomonas.</title>
        <authorList>
            <person name="Craig R.J."/>
            <person name="Hasan A.R."/>
            <person name="Ness R.W."/>
            <person name="Keightley P.D."/>
        </authorList>
    </citation>
    <scope>NUCLEOTIDE SEQUENCE</scope>
    <source>
        <strain evidence="10">CCAP 11/70</strain>
    </source>
</reference>
<organism evidence="10 11">
    <name type="scientific">Edaphochlamys debaryana</name>
    <dbReference type="NCBI Taxonomy" id="47281"/>
    <lineage>
        <taxon>Eukaryota</taxon>
        <taxon>Viridiplantae</taxon>
        <taxon>Chlorophyta</taxon>
        <taxon>core chlorophytes</taxon>
        <taxon>Chlorophyceae</taxon>
        <taxon>CS clade</taxon>
        <taxon>Chlamydomonadales</taxon>
        <taxon>Chlamydomonadales incertae sedis</taxon>
        <taxon>Edaphochlamys</taxon>
    </lineage>
</organism>
<dbReference type="GO" id="GO:0005886">
    <property type="term" value="C:plasma membrane"/>
    <property type="evidence" value="ECO:0007669"/>
    <property type="project" value="TreeGrafter"/>
</dbReference>
<keyword evidence="3" id="KW-0547">Nucleotide-binding</keyword>
<feature type="region of interest" description="Disordered" evidence="8">
    <location>
        <begin position="1506"/>
        <end position="1540"/>
    </location>
</feature>
<evidence type="ECO:0000256" key="2">
    <source>
        <dbReference type="ARBA" id="ARBA00022692"/>
    </source>
</evidence>
<evidence type="ECO:0000256" key="1">
    <source>
        <dbReference type="ARBA" id="ARBA00004370"/>
    </source>
</evidence>
<gene>
    <name evidence="10" type="ORF">HYH03_000161</name>
</gene>
<comment type="similarity">
    <text evidence="7">Belongs to the adenylyl cyclase class-4/guanylyl cyclase family.</text>
</comment>
<feature type="region of interest" description="Disordered" evidence="8">
    <location>
        <begin position="385"/>
        <end position="407"/>
    </location>
</feature>
<dbReference type="OrthoDB" id="532905at2759"/>
<accession>A0A836C7D3</accession>
<dbReference type="PROSITE" id="PS50125">
    <property type="entry name" value="GUANYLATE_CYCLASE_2"/>
    <property type="match status" value="1"/>
</dbReference>
<dbReference type="SMART" id="SM00044">
    <property type="entry name" value="CYCc"/>
    <property type="match status" value="1"/>
</dbReference>
<evidence type="ECO:0000256" key="3">
    <source>
        <dbReference type="ARBA" id="ARBA00022741"/>
    </source>
</evidence>
<feature type="compositionally biased region" description="Low complexity" evidence="8">
    <location>
        <begin position="1620"/>
        <end position="1633"/>
    </location>
</feature>
<keyword evidence="4" id="KW-1133">Transmembrane helix</keyword>
<dbReference type="InterPro" id="IPR018297">
    <property type="entry name" value="A/G_cyclase_CS"/>
</dbReference>
<feature type="region of interest" description="Disordered" evidence="8">
    <location>
        <begin position="241"/>
        <end position="343"/>
    </location>
</feature>
<feature type="region of interest" description="Disordered" evidence="8">
    <location>
        <begin position="1311"/>
        <end position="1358"/>
    </location>
</feature>
<protein>
    <recommendedName>
        <fullName evidence="9">Guanylate cyclase domain-containing protein</fullName>
    </recommendedName>
</protein>
<evidence type="ECO:0000256" key="5">
    <source>
        <dbReference type="ARBA" id="ARBA00023136"/>
    </source>
</evidence>
<dbReference type="GO" id="GO:0007168">
    <property type="term" value="P:receptor guanylyl cyclase signaling pathway"/>
    <property type="evidence" value="ECO:0007669"/>
    <property type="project" value="TreeGrafter"/>
</dbReference>
<dbReference type="GO" id="GO:0000166">
    <property type="term" value="F:nucleotide binding"/>
    <property type="evidence" value="ECO:0007669"/>
    <property type="project" value="UniProtKB-KW"/>
</dbReference>
<comment type="subcellular location">
    <subcellularLocation>
        <location evidence="1">Membrane</location>
    </subcellularLocation>
</comment>
<dbReference type="Pfam" id="PF00211">
    <property type="entry name" value="Guanylate_cyc"/>
    <property type="match status" value="1"/>
</dbReference>
<feature type="region of interest" description="Disordered" evidence="8">
    <location>
        <begin position="1410"/>
        <end position="1491"/>
    </location>
</feature>
<dbReference type="InterPro" id="IPR029787">
    <property type="entry name" value="Nucleotide_cyclase"/>
</dbReference>
<feature type="region of interest" description="Disordered" evidence="8">
    <location>
        <begin position="423"/>
        <end position="712"/>
    </location>
</feature>
<feature type="domain" description="Guanylate cyclase" evidence="9">
    <location>
        <begin position="2138"/>
        <end position="2280"/>
    </location>
</feature>
<feature type="compositionally biased region" description="Polar residues" evidence="8">
    <location>
        <begin position="241"/>
        <end position="256"/>
    </location>
</feature>
<dbReference type="InterPro" id="IPR001054">
    <property type="entry name" value="A/G_cyclase"/>
</dbReference>
<evidence type="ECO:0000313" key="11">
    <source>
        <dbReference type="Proteomes" id="UP000612055"/>
    </source>
</evidence>
<dbReference type="GO" id="GO:0004383">
    <property type="term" value="F:guanylate cyclase activity"/>
    <property type="evidence" value="ECO:0007669"/>
    <property type="project" value="TreeGrafter"/>
</dbReference>
<keyword evidence="2" id="KW-0812">Transmembrane</keyword>
<proteinExistence type="inferred from homology"/>
<evidence type="ECO:0000256" key="8">
    <source>
        <dbReference type="SAM" id="MobiDB-lite"/>
    </source>
</evidence>
<dbReference type="EMBL" id="JAEHOE010000001">
    <property type="protein sequence ID" value="KAG2501657.1"/>
    <property type="molecule type" value="Genomic_DNA"/>
</dbReference>
<evidence type="ECO:0000259" key="9">
    <source>
        <dbReference type="PROSITE" id="PS50125"/>
    </source>
</evidence>
<dbReference type="PANTHER" id="PTHR11920">
    <property type="entry name" value="GUANYLYL CYCLASE"/>
    <property type="match status" value="1"/>
</dbReference>
<keyword evidence="6 7" id="KW-0456">Lyase</keyword>
<name>A0A836C7D3_9CHLO</name>
<dbReference type="GO" id="GO:0001653">
    <property type="term" value="F:peptide receptor activity"/>
    <property type="evidence" value="ECO:0007669"/>
    <property type="project" value="TreeGrafter"/>
</dbReference>
<feature type="region of interest" description="Disordered" evidence="8">
    <location>
        <begin position="1757"/>
        <end position="1837"/>
    </location>
</feature>
<evidence type="ECO:0000313" key="10">
    <source>
        <dbReference type="EMBL" id="KAG2501657.1"/>
    </source>
</evidence>
<feature type="compositionally biased region" description="Low complexity" evidence="8">
    <location>
        <begin position="423"/>
        <end position="437"/>
    </location>
</feature>
<feature type="region of interest" description="Disordered" evidence="8">
    <location>
        <begin position="988"/>
        <end position="1039"/>
    </location>
</feature>
<dbReference type="CDD" id="cd07302">
    <property type="entry name" value="CHD"/>
    <property type="match status" value="1"/>
</dbReference>
<keyword evidence="5" id="KW-0472">Membrane</keyword>
<keyword evidence="11" id="KW-1185">Reference proteome</keyword>
<feature type="compositionally biased region" description="Low complexity" evidence="8">
    <location>
        <begin position="279"/>
        <end position="290"/>
    </location>
</feature>
<dbReference type="GO" id="GO:0035556">
    <property type="term" value="P:intracellular signal transduction"/>
    <property type="evidence" value="ECO:0007669"/>
    <property type="project" value="InterPro"/>
</dbReference>
<dbReference type="Gene3D" id="3.30.70.1230">
    <property type="entry name" value="Nucleotide cyclase"/>
    <property type="match status" value="1"/>
</dbReference>
<evidence type="ECO:0000256" key="6">
    <source>
        <dbReference type="ARBA" id="ARBA00023239"/>
    </source>
</evidence>
<evidence type="ECO:0000256" key="7">
    <source>
        <dbReference type="RuleBase" id="RU000405"/>
    </source>
</evidence>
<dbReference type="PROSITE" id="PS00452">
    <property type="entry name" value="GUANYLATE_CYCLASE_1"/>
    <property type="match status" value="1"/>
</dbReference>
<feature type="compositionally biased region" description="Polar residues" evidence="8">
    <location>
        <begin position="548"/>
        <end position="561"/>
    </location>
</feature>
<feature type="region of interest" description="Disordered" evidence="8">
    <location>
        <begin position="1620"/>
        <end position="1649"/>
    </location>
</feature>
<comment type="caution">
    <text evidence="10">The sequence shown here is derived from an EMBL/GenBank/DDBJ whole genome shotgun (WGS) entry which is preliminary data.</text>
</comment>
<dbReference type="InterPro" id="IPR050401">
    <property type="entry name" value="Cyclic_nucleotide_synthase"/>
</dbReference>
<feature type="compositionally biased region" description="Pro residues" evidence="8">
    <location>
        <begin position="1639"/>
        <end position="1649"/>
    </location>
</feature>
<dbReference type="Proteomes" id="UP000612055">
    <property type="component" value="Unassembled WGS sequence"/>
</dbReference>
<feature type="region of interest" description="Disordered" evidence="8">
    <location>
        <begin position="158"/>
        <end position="186"/>
    </location>
</feature>
<dbReference type="PANTHER" id="PTHR11920:SF335">
    <property type="entry name" value="GUANYLATE CYCLASE"/>
    <property type="match status" value="1"/>
</dbReference>
<evidence type="ECO:0000256" key="4">
    <source>
        <dbReference type="ARBA" id="ARBA00022989"/>
    </source>
</evidence>
<dbReference type="SUPFAM" id="SSF55073">
    <property type="entry name" value="Nucleotide cyclase"/>
    <property type="match status" value="1"/>
</dbReference>